<reference evidence="2" key="1">
    <citation type="submission" date="2018-05" db="EMBL/GenBank/DDBJ databases">
        <authorList>
            <person name="Lanie J.A."/>
            <person name="Ng W.-L."/>
            <person name="Kazmierczak K.M."/>
            <person name="Andrzejewski T.M."/>
            <person name="Davidsen T.M."/>
            <person name="Wayne K.J."/>
            <person name="Tettelin H."/>
            <person name="Glass J.I."/>
            <person name="Rusch D."/>
            <person name="Podicherti R."/>
            <person name="Tsui H.-C.T."/>
            <person name="Winkler M.E."/>
        </authorList>
    </citation>
    <scope>NUCLEOTIDE SEQUENCE</scope>
</reference>
<proteinExistence type="predicted"/>
<dbReference type="Gene3D" id="2.60.40.10">
    <property type="entry name" value="Immunoglobulins"/>
    <property type="match status" value="2"/>
</dbReference>
<dbReference type="InterPro" id="IPR013783">
    <property type="entry name" value="Ig-like_fold"/>
</dbReference>
<sequence length="233" mass="24670">NISDVLVDLVPGSDSGNCGVDCETDNLTNDITPEFQITNLRPGVADDTKDAVGDSIFIYVNGVQADLLDESKGGVPISDNLSLVLDTLANQELAYEIKVVSQDQAGNLSEFSTAIDIRIDTQVPAAPGTPNLQESTDSGFLNSDNITNVQLPSFFIYDGTTDNDSIRIYYNIGGEDVLAGGFRDENDALFGIYTLENALSGNTYTFSAIAEDSAGNFSAEGLGLEVTIDITGS</sequence>
<dbReference type="Pfam" id="PF19077">
    <property type="entry name" value="Big_13"/>
    <property type="match status" value="1"/>
</dbReference>
<feature type="non-terminal residue" evidence="2">
    <location>
        <position position="1"/>
    </location>
</feature>
<accession>A0A383DXG4</accession>
<name>A0A383DXG4_9ZZZZ</name>
<evidence type="ECO:0000259" key="1">
    <source>
        <dbReference type="Pfam" id="PF19077"/>
    </source>
</evidence>
<dbReference type="AlphaFoldDB" id="A0A383DXG4"/>
<feature type="non-terminal residue" evidence="2">
    <location>
        <position position="233"/>
    </location>
</feature>
<dbReference type="EMBL" id="UINC01220556">
    <property type="protein sequence ID" value="SVE48528.1"/>
    <property type="molecule type" value="Genomic_DNA"/>
</dbReference>
<organism evidence="2">
    <name type="scientific">marine metagenome</name>
    <dbReference type="NCBI Taxonomy" id="408172"/>
    <lineage>
        <taxon>unclassified sequences</taxon>
        <taxon>metagenomes</taxon>
        <taxon>ecological metagenomes</taxon>
    </lineage>
</organism>
<evidence type="ECO:0000313" key="2">
    <source>
        <dbReference type="EMBL" id="SVE48528.1"/>
    </source>
</evidence>
<dbReference type="InterPro" id="IPR044016">
    <property type="entry name" value="Big_13"/>
</dbReference>
<gene>
    <name evidence="2" type="ORF">METZ01_LOCUS501382</name>
</gene>
<feature type="domain" description="Bacterial Ig-like" evidence="1">
    <location>
        <begin position="128"/>
        <end position="229"/>
    </location>
</feature>
<protein>
    <recommendedName>
        <fullName evidence="1">Bacterial Ig-like domain-containing protein</fullName>
    </recommendedName>
</protein>